<comment type="caution">
    <text evidence="2">The sequence shown here is derived from an EMBL/GenBank/DDBJ whole genome shotgun (WGS) entry which is preliminary data.</text>
</comment>
<name>A0A8X6P629_NEPPI</name>
<accession>A0A8X6P629</accession>
<gene>
    <name evidence="2" type="ORF">NPIL_170951</name>
</gene>
<evidence type="ECO:0000256" key="1">
    <source>
        <dbReference type="SAM" id="MobiDB-lite"/>
    </source>
</evidence>
<keyword evidence="3" id="KW-1185">Reference proteome</keyword>
<proteinExistence type="predicted"/>
<dbReference type="Proteomes" id="UP000887013">
    <property type="component" value="Unassembled WGS sequence"/>
</dbReference>
<sequence>MRKHLIMLLAHRRPSESETSAQNEARSRRNPPPCYYQPHNRQGESVAQPTDLLLILSDILNKIPGLAHQLPRIAAVKSNRNQKYAIIEAFSESESYV</sequence>
<dbReference type="AlphaFoldDB" id="A0A8X6P629"/>
<protein>
    <submittedName>
        <fullName evidence="2">Uncharacterized protein</fullName>
    </submittedName>
</protein>
<organism evidence="2 3">
    <name type="scientific">Nephila pilipes</name>
    <name type="common">Giant wood spider</name>
    <name type="synonym">Nephila maculata</name>
    <dbReference type="NCBI Taxonomy" id="299642"/>
    <lineage>
        <taxon>Eukaryota</taxon>
        <taxon>Metazoa</taxon>
        <taxon>Ecdysozoa</taxon>
        <taxon>Arthropoda</taxon>
        <taxon>Chelicerata</taxon>
        <taxon>Arachnida</taxon>
        <taxon>Araneae</taxon>
        <taxon>Araneomorphae</taxon>
        <taxon>Entelegynae</taxon>
        <taxon>Araneoidea</taxon>
        <taxon>Nephilidae</taxon>
        <taxon>Nephila</taxon>
    </lineage>
</organism>
<feature type="region of interest" description="Disordered" evidence="1">
    <location>
        <begin position="9"/>
        <end position="43"/>
    </location>
</feature>
<reference evidence="2" key="1">
    <citation type="submission" date="2020-08" db="EMBL/GenBank/DDBJ databases">
        <title>Multicomponent nature underlies the extraordinary mechanical properties of spider dragline silk.</title>
        <authorList>
            <person name="Kono N."/>
            <person name="Nakamura H."/>
            <person name="Mori M."/>
            <person name="Yoshida Y."/>
            <person name="Ohtoshi R."/>
            <person name="Malay A.D."/>
            <person name="Moran D.A.P."/>
            <person name="Tomita M."/>
            <person name="Numata K."/>
            <person name="Arakawa K."/>
        </authorList>
    </citation>
    <scope>NUCLEOTIDE SEQUENCE</scope>
</reference>
<evidence type="ECO:0000313" key="3">
    <source>
        <dbReference type="Proteomes" id="UP000887013"/>
    </source>
</evidence>
<evidence type="ECO:0000313" key="2">
    <source>
        <dbReference type="EMBL" id="GFT52536.1"/>
    </source>
</evidence>
<dbReference type="EMBL" id="BMAW01065920">
    <property type="protein sequence ID" value="GFT52536.1"/>
    <property type="molecule type" value="Genomic_DNA"/>
</dbReference>